<dbReference type="Gene3D" id="1.20.1070.10">
    <property type="entry name" value="Rhodopsin 7-helix transmembrane proteins"/>
    <property type="match status" value="1"/>
</dbReference>
<protein>
    <recommendedName>
        <fullName evidence="6">G-protein coupled receptors family 1 profile domain-containing protein</fullName>
    </recommendedName>
</protein>
<feature type="transmembrane region" description="Helical" evidence="5">
    <location>
        <begin position="127"/>
        <end position="151"/>
    </location>
</feature>
<comment type="caution">
    <text evidence="7">The sequence shown here is derived from an EMBL/GenBank/DDBJ whole genome shotgun (WGS) entry which is preliminary data.</text>
</comment>
<evidence type="ECO:0000313" key="8">
    <source>
        <dbReference type="Proteomes" id="UP000663828"/>
    </source>
</evidence>
<evidence type="ECO:0000256" key="5">
    <source>
        <dbReference type="SAM" id="Phobius"/>
    </source>
</evidence>
<comment type="subcellular location">
    <subcellularLocation>
        <location evidence="1">Membrane</location>
    </subcellularLocation>
</comment>
<dbReference type="Pfam" id="PF00001">
    <property type="entry name" value="7tm_1"/>
    <property type="match status" value="1"/>
</dbReference>
<feature type="transmembrane region" description="Helical" evidence="5">
    <location>
        <begin position="225"/>
        <end position="248"/>
    </location>
</feature>
<evidence type="ECO:0000256" key="4">
    <source>
        <dbReference type="ARBA" id="ARBA00023136"/>
    </source>
</evidence>
<evidence type="ECO:0000256" key="2">
    <source>
        <dbReference type="ARBA" id="ARBA00022692"/>
    </source>
</evidence>
<dbReference type="InterPro" id="IPR000276">
    <property type="entry name" value="GPCR_Rhodpsn"/>
</dbReference>
<keyword evidence="3 5" id="KW-1133">Transmembrane helix</keyword>
<dbReference type="PROSITE" id="PS00237">
    <property type="entry name" value="G_PROTEIN_RECEP_F1_1"/>
    <property type="match status" value="1"/>
</dbReference>
<proteinExistence type="predicted"/>
<accession>A0A813U008</accession>
<evidence type="ECO:0000259" key="6">
    <source>
        <dbReference type="PROSITE" id="PS50262"/>
    </source>
</evidence>
<sequence>MNLQENSTSPPIVPKVERYFKFYFLLILHVPSLIFTFFILYNFQWKRLVTQIFGILLIVNALLILAELPFTLQFLYKGYLLDVHLCPVWVLINYSLFILSIILITWTSIERYLFIYHELFIKHHSILFHYLPVVLFSLYTPTFYTGLVIFYPCEQAYTVYSYICSGPCYLFESVPCLIDWGINVVLVLGITCFVNIVIIVRNIIQRDRMKQSIITSGNRQQWQRTLRLSFQLFSISSLCIIGWIPYGIVSSMQIFKNTPTLAYLLSTFFIYFPYIQTLLLPYACIFFMPEIKQKLGLKLKQLYLFKKIFPHNRVHIAPTEQNYTLQDLNHYF</sequence>
<feature type="transmembrane region" description="Helical" evidence="5">
    <location>
        <begin position="180"/>
        <end position="204"/>
    </location>
</feature>
<dbReference type="GO" id="GO:0004930">
    <property type="term" value="F:G protein-coupled receptor activity"/>
    <property type="evidence" value="ECO:0007669"/>
    <property type="project" value="InterPro"/>
</dbReference>
<evidence type="ECO:0000256" key="1">
    <source>
        <dbReference type="ARBA" id="ARBA00004370"/>
    </source>
</evidence>
<feature type="transmembrane region" description="Helical" evidence="5">
    <location>
        <begin position="88"/>
        <end position="106"/>
    </location>
</feature>
<keyword evidence="2 5" id="KW-0812">Transmembrane</keyword>
<dbReference type="InterPro" id="IPR017452">
    <property type="entry name" value="GPCR_Rhodpsn_7TM"/>
</dbReference>
<dbReference type="EMBL" id="CAJNOR010000145">
    <property type="protein sequence ID" value="CAF0816431.1"/>
    <property type="molecule type" value="Genomic_DNA"/>
</dbReference>
<name>A0A813U008_ADIRI</name>
<keyword evidence="8" id="KW-1185">Reference proteome</keyword>
<feature type="transmembrane region" description="Helical" evidence="5">
    <location>
        <begin position="20"/>
        <end position="41"/>
    </location>
</feature>
<dbReference type="Proteomes" id="UP000663828">
    <property type="component" value="Unassembled WGS sequence"/>
</dbReference>
<evidence type="ECO:0000256" key="3">
    <source>
        <dbReference type="ARBA" id="ARBA00022989"/>
    </source>
</evidence>
<feature type="transmembrane region" description="Helical" evidence="5">
    <location>
        <begin position="268"/>
        <end position="288"/>
    </location>
</feature>
<dbReference type="CDD" id="cd00637">
    <property type="entry name" value="7tm_classA_rhodopsin-like"/>
    <property type="match status" value="1"/>
</dbReference>
<keyword evidence="4 5" id="KW-0472">Membrane</keyword>
<dbReference type="SUPFAM" id="SSF81321">
    <property type="entry name" value="Family A G protein-coupled receptor-like"/>
    <property type="match status" value="1"/>
</dbReference>
<feature type="transmembrane region" description="Helical" evidence="5">
    <location>
        <begin position="53"/>
        <end position="76"/>
    </location>
</feature>
<dbReference type="AlphaFoldDB" id="A0A813U008"/>
<gene>
    <name evidence="7" type="ORF">XAT740_LOCUS3735</name>
</gene>
<feature type="domain" description="G-protein coupled receptors family 1 profile" evidence="6">
    <location>
        <begin position="31"/>
        <end position="284"/>
    </location>
</feature>
<evidence type="ECO:0000313" key="7">
    <source>
        <dbReference type="EMBL" id="CAF0816431.1"/>
    </source>
</evidence>
<dbReference type="GO" id="GO:0016020">
    <property type="term" value="C:membrane"/>
    <property type="evidence" value="ECO:0007669"/>
    <property type="project" value="UniProtKB-SubCell"/>
</dbReference>
<reference evidence="7" key="1">
    <citation type="submission" date="2021-02" db="EMBL/GenBank/DDBJ databases">
        <authorList>
            <person name="Nowell W R."/>
        </authorList>
    </citation>
    <scope>NUCLEOTIDE SEQUENCE</scope>
</reference>
<dbReference type="PROSITE" id="PS50262">
    <property type="entry name" value="G_PROTEIN_RECEP_F1_2"/>
    <property type="match status" value="1"/>
</dbReference>
<organism evidence="7 8">
    <name type="scientific">Adineta ricciae</name>
    <name type="common">Rotifer</name>
    <dbReference type="NCBI Taxonomy" id="249248"/>
    <lineage>
        <taxon>Eukaryota</taxon>
        <taxon>Metazoa</taxon>
        <taxon>Spiralia</taxon>
        <taxon>Gnathifera</taxon>
        <taxon>Rotifera</taxon>
        <taxon>Eurotatoria</taxon>
        <taxon>Bdelloidea</taxon>
        <taxon>Adinetida</taxon>
        <taxon>Adinetidae</taxon>
        <taxon>Adineta</taxon>
    </lineage>
</organism>